<dbReference type="GO" id="GO:0055085">
    <property type="term" value="P:transmembrane transport"/>
    <property type="evidence" value="ECO:0007669"/>
    <property type="project" value="InterPro"/>
</dbReference>
<feature type="domain" description="TonB C-terminal" evidence="3">
    <location>
        <begin position="223"/>
        <end position="318"/>
    </location>
</feature>
<reference evidence="4" key="1">
    <citation type="journal article" date="2020" name="mSystems">
        <title>Genome- and Community-Level Interaction Insights into Carbon Utilization and Element Cycling Functions of Hydrothermarchaeota in Hydrothermal Sediment.</title>
        <authorList>
            <person name="Zhou Z."/>
            <person name="Liu Y."/>
            <person name="Xu W."/>
            <person name="Pan J."/>
            <person name="Luo Z.H."/>
            <person name="Li M."/>
        </authorList>
    </citation>
    <scope>NUCLEOTIDE SEQUENCE [LARGE SCALE GENOMIC DNA]</scope>
    <source>
        <strain evidence="4">HyVt-456</strain>
    </source>
</reference>
<comment type="caution">
    <text evidence="4">The sequence shown here is derived from an EMBL/GenBank/DDBJ whole genome shotgun (WGS) entry which is preliminary data.</text>
</comment>
<name>A0A7V1PVM0_CALAY</name>
<accession>A0A7V1PVM0</accession>
<organism evidence="4">
    <name type="scientific">Caldithrix abyssi</name>
    <dbReference type="NCBI Taxonomy" id="187145"/>
    <lineage>
        <taxon>Bacteria</taxon>
        <taxon>Pseudomonadati</taxon>
        <taxon>Calditrichota</taxon>
        <taxon>Calditrichia</taxon>
        <taxon>Calditrichales</taxon>
        <taxon>Calditrichaceae</taxon>
        <taxon>Caldithrix</taxon>
    </lineage>
</organism>
<dbReference type="EMBL" id="DRLD01000418">
    <property type="protein sequence ID" value="HED11938.1"/>
    <property type="molecule type" value="Genomic_DNA"/>
</dbReference>
<keyword evidence="2" id="KW-0812">Transmembrane</keyword>
<sequence>MQYRGNFFVRLLIKELPVNFVFYFYVNRDLMNRRKKTLIVAFILSLLFHIVLFYFLYFYKMWAGEAPIVKEQKQREVVIRFPENKEQPRTIVDNQNFNDQVPDKANLLSDRNATARNPERTTQTKASTPFSKGFSEIPNLAQPPAQKFEYKPRRRFSRNALTSKVADPSENGDSMLKQRDNQKPREQRPGAETSGSQWQQQKFSVEEVGSLSLSTYKWNWAPYIRKLKQKHQSVWFTPPAYSRLGLIHGRSKVYIEIDRQGRLINLKVIGHSGHESLLNASVESLKATFPFLPLPDDFPEKTLGITATLVYPDLRKRR</sequence>
<evidence type="ECO:0000313" key="4">
    <source>
        <dbReference type="EMBL" id="HED11938.1"/>
    </source>
</evidence>
<dbReference type="PROSITE" id="PS52015">
    <property type="entry name" value="TONB_CTD"/>
    <property type="match status" value="1"/>
</dbReference>
<feature type="region of interest" description="Disordered" evidence="1">
    <location>
        <begin position="102"/>
        <end position="201"/>
    </location>
</feature>
<dbReference type="AlphaFoldDB" id="A0A7V1PVM0"/>
<evidence type="ECO:0000256" key="1">
    <source>
        <dbReference type="SAM" id="MobiDB-lite"/>
    </source>
</evidence>
<protein>
    <recommendedName>
        <fullName evidence="3">TonB C-terminal domain-containing protein</fullName>
    </recommendedName>
</protein>
<dbReference type="SUPFAM" id="SSF74653">
    <property type="entry name" value="TolA/TonB C-terminal domain"/>
    <property type="match status" value="1"/>
</dbReference>
<dbReference type="Gene3D" id="3.30.1150.10">
    <property type="match status" value="1"/>
</dbReference>
<dbReference type="Proteomes" id="UP000886005">
    <property type="component" value="Unassembled WGS sequence"/>
</dbReference>
<proteinExistence type="predicted"/>
<feature type="transmembrane region" description="Helical" evidence="2">
    <location>
        <begin position="38"/>
        <end position="59"/>
    </location>
</feature>
<evidence type="ECO:0000256" key="2">
    <source>
        <dbReference type="SAM" id="Phobius"/>
    </source>
</evidence>
<gene>
    <name evidence="4" type="ORF">ENJ10_14705</name>
</gene>
<evidence type="ECO:0000259" key="3">
    <source>
        <dbReference type="PROSITE" id="PS52015"/>
    </source>
</evidence>
<feature type="compositionally biased region" description="Basic and acidic residues" evidence="1">
    <location>
        <begin position="176"/>
        <end position="189"/>
    </location>
</feature>
<keyword evidence="2" id="KW-0472">Membrane</keyword>
<dbReference type="InterPro" id="IPR037682">
    <property type="entry name" value="TonB_C"/>
</dbReference>
<dbReference type="Pfam" id="PF03544">
    <property type="entry name" value="TonB_C"/>
    <property type="match status" value="1"/>
</dbReference>
<feature type="compositionally biased region" description="Polar residues" evidence="1">
    <location>
        <begin position="109"/>
        <end position="130"/>
    </location>
</feature>
<keyword evidence="2" id="KW-1133">Transmembrane helix</keyword>